<evidence type="ECO:0000256" key="2">
    <source>
        <dbReference type="ARBA" id="ARBA00022980"/>
    </source>
</evidence>
<dbReference type="AlphaFoldDB" id="A0A0H3PAY8"/>
<evidence type="ECO:0000256" key="6">
    <source>
        <dbReference type="RuleBase" id="RU003878"/>
    </source>
</evidence>
<comment type="subunit">
    <text evidence="4">Part of the 50S ribosomal subunit.</text>
</comment>
<dbReference type="InterPro" id="IPR023563">
    <property type="entry name" value="Ribosomal_uL13_CS"/>
</dbReference>
<gene>
    <name evidence="4 6 7" type="primary">rplM</name>
    <name evidence="7" type="ordered locus">CJJ81176_1473</name>
</gene>
<evidence type="ECO:0000256" key="1">
    <source>
        <dbReference type="ARBA" id="ARBA00006227"/>
    </source>
</evidence>
<reference evidence="8" key="1">
    <citation type="submission" date="2006-12" db="EMBL/GenBank/DDBJ databases">
        <authorList>
            <person name="Fouts D.E."/>
            <person name="Nelson K.E."/>
            <person name="Sebastian Y."/>
        </authorList>
    </citation>
    <scope>NUCLEOTIDE SEQUENCE [LARGE SCALE GENOMIC DNA]</scope>
    <source>
        <strain evidence="8">81-176</strain>
    </source>
</reference>
<evidence type="ECO:0000256" key="5">
    <source>
        <dbReference type="RuleBase" id="RU003877"/>
    </source>
</evidence>
<dbReference type="GO" id="GO:0006412">
    <property type="term" value="P:translation"/>
    <property type="evidence" value="ECO:0007669"/>
    <property type="project" value="UniProtKB-UniRule"/>
</dbReference>
<evidence type="ECO:0000256" key="4">
    <source>
        <dbReference type="HAMAP-Rule" id="MF_01366"/>
    </source>
</evidence>
<keyword evidence="3 4" id="KW-0687">Ribonucleoprotein</keyword>
<dbReference type="PIRSF" id="PIRSF002181">
    <property type="entry name" value="Ribosomal_L13"/>
    <property type="match status" value="1"/>
</dbReference>
<dbReference type="KEGG" id="cjj:CJJ81176_1473"/>
<comment type="function">
    <text evidence="4 6">This protein is one of the early assembly proteins of the 50S ribosomal subunit, although it is not seen to bind rRNA by itself. It is important during the early stages of 50S assembly.</text>
</comment>
<accession>A0A0H3PAY8</accession>
<dbReference type="eggNOG" id="COG0102">
    <property type="taxonomic scope" value="Bacteria"/>
</dbReference>
<name>A0A0H3PAY8_CAMJJ</name>
<dbReference type="GO" id="GO:0003729">
    <property type="term" value="F:mRNA binding"/>
    <property type="evidence" value="ECO:0007669"/>
    <property type="project" value="TreeGrafter"/>
</dbReference>
<dbReference type="Pfam" id="PF00572">
    <property type="entry name" value="Ribosomal_L13"/>
    <property type="match status" value="1"/>
</dbReference>
<dbReference type="HOGENOM" id="CLU_082184_2_2_7"/>
<dbReference type="GO" id="GO:0022625">
    <property type="term" value="C:cytosolic large ribosomal subunit"/>
    <property type="evidence" value="ECO:0007669"/>
    <property type="project" value="TreeGrafter"/>
</dbReference>
<dbReference type="PANTHER" id="PTHR11545">
    <property type="entry name" value="RIBOSOMAL PROTEIN L13"/>
    <property type="match status" value="1"/>
</dbReference>
<dbReference type="PANTHER" id="PTHR11545:SF2">
    <property type="entry name" value="LARGE RIBOSOMAL SUBUNIT PROTEIN UL13M"/>
    <property type="match status" value="1"/>
</dbReference>
<dbReference type="EMBL" id="CP000538">
    <property type="protein sequence ID" value="EAQ72516.2"/>
    <property type="molecule type" value="Genomic_DNA"/>
</dbReference>
<sequence>MAKVKIMTKITKPNEVKREWIVLDAEGKRFGRLLTEVATILRGKNKPCFTPNVDCGDYVIIINASKAVFTGANKAEDKLYHRHSGYFGSVKSEKFGDLLEKNPAKLYKLAVRGMLPKTNLGRAMLKKLKIYAGSEHPHTAQIAKEGK</sequence>
<evidence type="ECO:0000313" key="8">
    <source>
        <dbReference type="Proteomes" id="UP000000646"/>
    </source>
</evidence>
<dbReference type="InterPro" id="IPR005823">
    <property type="entry name" value="Ribosomal_uL13_bac-type"/>
</dbReference>
<evidence type="ECO:0000313" key="7">
    <source>
        <dbReference type="EMBL" id="EAQ72516.2"/>
    </source>
</evidence>
<dbReference type="SUPFAM" id="SSF52161">
    <property type="entry name" value="Ribosomal protein L13"/>
    <property type="match status" value="1"/>
</dbReference>
<dbReference type="HAMAP" id="MF_01366">
    <property type="entry name" value="Ribosomal_uL13"/>
    <property type="match status" value="1"/>
</dbReference>
<comment type="similarity">
    <text evidence="1 4 5">Belongs to the universal ribosomal protein uL13 family.</text>
</comment>
<dbReference type="GO" id="GO:0003735">
    <property type="term" value="F:structural constituent of ribosome"/>
    <property type="evidence" value="ECO:0007669"/>
    <property type="project" value="InterPro"/>
</dbReference>
<organism evidence="7 8">
    <name type="scientific">Campylobacter jejuni subsp. jejuni serotype O:23/36 (strain 81-176)</name>
    <dbReference type="NCBI Taxonomy" id="354242"/>
    <lineage>
        <taxon>Bacteria</taxon>
        <taxon>Pseudomonadati</taxon>
        <taxon>Campylobacterota</taxon>
        <taxon>Epsilonproteobacteria</taxon>
        <taxon>Campylobacterales</taxon>
        <taxon>Campylobacteraceae</taxon>
        <taxon>Campylobacter</taxon>
    </lineage>
</organism>
<dbReference type="Gene3D" id="3.90.1180.10">
    <property type="entry name" value="Ribosomal protein L13"/>
    <property type="match status" value="1"/>
</dbReference>
<proteinExistence type="inferred from homology"/>
<dbReference type="Proteomes" id="UP000000646">
    <property type="component" value="Chromosome"/>
</dbReference>
<protein>
    <recommendedName>
        <fullName evidence="4">Large ribosomal subunit protein uL13</fullName>
    </recommendedName>
</protein>
<dbReference type="PROSITE" id="PS00783">
    <property type="entry name" value="RIBOSOMAL_L13"/>
    <property type="match status" value="1"/>
</dbReference>
<dbReference type="GO" id="GO:0017148">
    <property type="term" value="P:negative regulation of translation"/>
    <property type="evidence" value="ECO:0007669"/>
    <property type="project" value="TreeGrafter"/>
</dbReference>
<dbReference type="InterPro" id="IPR036899">
    <property type="entry name" value="Ribosomal_uL13_sf"/>
</dbReference>
<evidence type="ECO:0000256" key="3">
    <source>
        <dbReference type="ARBA" id="ARBA00023274"/>
    </source>
</evidence>
<dbReference type="NCBIfam" id="TIGR01066">
    <property type="entry name" value="rplM_bact"/>
    <property type="match status" value="1"/>
</dbReference>
<keyword evidence="2 4" id="KW-0689">Ribosomal protein</keyword>
<dbReference type="InterPro" id="IPR005822">
    <property type="entry name" value="Ribosomal_uL13"/>
</dbReference>
<dbReference type="CDD" id="cd00392">
    <property type="entry name" value="Ribosomal_L13"/>
    <property type="match status" value="1"/>
</dbReference>